<gene>
    <name evidence="1" type="ORF">FKW44_021749</name>
</gene>
<name>A0A7T8GS53_CALRO</name>
<feature type="non-terminal residue" evidence="1">
    <location>
        <position position="1"/>
    </location>
</feature>
<organism evidence="1 2">
    <name type="scientific">Caligus rogercresseyi</name>
    <name type="common">Sea louse</name>
    <dbReference type="NCBI Taxonomy" id="217165"/>
    <lineage>
        <taxon>Eukaryota</taxon>
        <taxon>Metazoa</taxon>
        <taxon>Ecdysozoa</taxon>
        <taxon>Arthropoda</taxon>
        <taxon>Crustacea</taxon>
        <taxon>Multicrustacea</taxon>
        <taxon>Hexanauplia</taxon>
        <taxon>Copepoda</taxon>
        <taxon>Siphonostomatoida</taxon>
        <taxon>Caligidae</taxon>
        <taxon>Caligus</taxon>
    </lineage>
</organism>
<evidence type="ECO:0000313" key="2">
    <source>
        <dbReference type="Proteomes" id="UP000595437"/>
    </source>
</evidence>
<dbReference type="Proteomes" id="UP000595437">
    <property type="component" value="Chromosome 16"/>
</dbReference>
<proteinExistence type="predicted"/>
<dbReference type="EMBL" id="CP045905">
    <property type="protein sequence ID" value="QQP36600.1"/>
    <property type="molecule type" value="Genomic_DNA"/>
</dbReference>
<evidence type="ECO:0000313" key="1">
    <source>
        <dbReference type="EMBL" id="QQP36600.1"/>
    </source>
</evidence>
<sequence length="54" mass="6348">RARENKGIMHKLEVEKALHLKELISRVKSGKLFYRPEGDYLPVGFETLPRLQKQ</sequence>
<keyword evidence="2" id="KW-1185">Reference proteome</keyword>
<protein>
    <submittedName>
        <fullName evidence="1">Proline dehydrogenase</fullName>
    </submittedName>
</protein>
<dbReference type="AlphaFoldDB" id="A0A7T8GS53"/>
<reference evidence="2" key="1">
    <citation type="submission" date="2021-01" db="EMBL/GenBank/DDBJ databases">
        <title>Caligus Genome Assembly.</title>
        <authorList>
            <person name="Gallardo-Escarate C."/>
        </authorList>
    </citation>
    <scope>NUCLEOTIDE SEQUENCE [LARGE SCALE GENOMIC DNA]</scope>
</reference>
<accession>A0A7T8GS53</accession>